<dbReference type="GO" id="GO:0016491">
    <property type="term" value="F:oxidoreductase activity"/>
    <property type="evidence" value="ECO:0007669"/>
    <property type="project" value="UniProtKB-KW"/>
</dbReference>
<dbReference type="EMBL" id="JAEKNR010000155">
    <property type="protein sequence ID" value="MBJ7599551.1"/>
    <property type="molecule type" value="Genomic_DNA"/>
</dbReference>
<dbReference type="Gene3D" id="3.30.413.10">
    <property type="entry name" value="Sulfite Reductase Hemoprotein, domain 1"/>
    <property type="match status" value="2"/>
</dbReference>
<keyword evidence="9" id="KW-0411">Iron-sulfur</keyword>
<dbReference type="RefSeq" id="WP_338203080.1">
    <property type="nucleotide sequence ID" value="NZ_JAEKNR010000155.1"/>
</dbReference>
<dbReference type="InterPro" id="IPR006066">
    <property type="entry name" value="NO2/SO3_Rdtase_FeS/sirohaem_BS"/>
</dbReference>
<dbReference type="Proteomes" id="UP000612893">
    <property type="component" value="Unassembled WGS sequence"/>
</dbReference>
<accession>A0A934KAD5</accession>
<comment type="cofactor">
    <cofactor evidence="1">
        <name>siroheme</name>
        <dbReference type="ChEBI" id="CHEBI:60052"/>
    </cofactor>
</comment>
<dbReference type="InterPro" id="IPR045854">
    <property type="entry name" value="NO2/SO3_Rdtase_4Fe4S_sf"/>
</dbReference>
<name>A0A934KAD5_9BACT</name>
<dbReference type="Gene3D" id="3.90.480.20">
    <property type="match status" value="2"/>
</dbReference>
<feature type="domain" description="Nitrite/sulphite reductase 4Fe-4S" evidence="10">
    <location>
        <begin position="179"/>
        <end position="333"/>
    </location>
</feature>
<evidence type="ECO:0000256" key="3">
    <source>
        <dbReference type="ARBA" id="ARBA00010429"/>
    </source>
</evidence>
<protein>
    <submittedName>
        <fullName evidence="12">NADPH-dependent assimilatory sulfite reductase hemoprotein subunit</fullName>
    </submittedName>
</protein>
<dbReference type="SUPFAM" id="SSF55124">
    <property type="entry name" value="Nitrite/Sulfite reductase N-terminal domain-like"/>
    <property type="match status" value="2"/>
</dbReference>
<evidence type="ECO:0000313" key="13">
    <source>
        <dbReference type="Proteomes" id="UP000612893"/>
    </source>
</evidence>
<feature type="domain" description="Nitrite/Sulfite reductase ferredoxin-like" evidence="11">
    <location>
        <begin position="353"/>
        <end position="421"/>
    </location>
</feature>
<comment type="cofactor">
    <cofactor evidence="2">
        <name>[4Fe-4S] cluster</name>
        <dbReference type="ChEBI" id="CHEBI:49883"/>
    </cofactor>
</comment>
<evidence type="ECO:0000256" key="2">
    <source>
        <dbReference type="ARBA" id="ARBA00001966"/>
    </source>
</evidence>
<comment type="caution">
    <text evidence="12">The sequence shown here is derived from an EMBL/GenBank/DDBJ whole genome shotgun (WGS) entry which is preliminary data.</text>
</comment>
<evidence type="ECO:0000256" key="6">
    <source>
        <dbReference type="ARBA" id="ARBA00022723"/>
    </source>
</evidence>
<dbReference type="AlphaFoldDB" id="A0A934KAD5"/>
<evidence type="ECO:0000256" key="8">
    <source>
        <dbReference type="ARBA" id="ARBA00023004"/>
    </source>
</evidence>
<evidence type="ECO:0000256" key="4">
    <source>
        <dbReference type="ARBA" id="ARBA00022485"/>
    </source>
</evidence>
<dbReference type="InterPro" id="IPR005117">
    <property type="entry name" value="NiRdtase/SiRdtase_haem-b_fer"/>
</dbReference>
<evidence type="ECO:0000259" key="10">
    <source>
        <dbReference type="Pfam" id="PF01077"/>
    </source>
</evidence>
<dbReference type="InterPro" id="IPR036136">
    <property type="entry name" value="Nit/Sulf_reduc_fer-like_dom_sf"/>
</dbReference>
<gene>
    <name evidence="12" type="ORF">JF922_15920</name>
</gene>
<evidence type="ECO:0000256" key="9">
    <source>
        <dbReference type="ARBA" id="ARBA00023014"/>
    </source>
</evidence>
<keyword evidence="8" id="KW-0408">Iron</keyword>
<dbReference type="PROSITE" id="PS00365">
    <property type="entry name" value="NIR_SIR"/>
    <property type="match status" value="1"/>
</dbReference>
<keyword evidence="5" id="KW-0349">Heme</keyword>
<comment type="similarity">
    <text evidence="3">Belongs to the nitrite and sulfite reductase 4Fe-4S domain family.</text>
</comment>
<dbReference type="NCBIfam" id="NF010029">
    <property type="entry name" value="PRK13504.1"/>
    <property type="match status" value="1"/>
</dbReference>
<keyword evidence="4" id="KW-0004">4Fe-4S</keyword>
<keyword evidence="7" id="KW-0560">Oxidoreductase</keyword>
<evidence type="ECO:0000259" key="11">
    <source>
        <dbReference type="Pfam" id="PF03460"/>
    </source>
</evidence>
<dbReference type="InterPro" id="IPR006067">
    <property type="entry name" value="NO2/SO3_Rdtase_4Fe4S_dom"/>
</dbReference>
<reference evidence="12" key="1">
    <citation type="submission" date="2020-10" db="EMBL/GenBank/DDBJ databases">
        <title>Ca. Dormibacterota MAGs.</title>
        <authorList>
            <person name="Montgomery K."/>
        </authorList>
    </citation>
    <scope>NUCLEOTIDE SEQUENCE [LARGE SCALE GENOMIC DNA]</scope>
    <source>
        <strain evidence="12">SC8812_S17_10</strain>
    </source>
</reference>
<dbReference type="PANTHER" id="PTHR11493">
    <property type="entry name" value="SULFITE REDUCTASE [NADPH] SUBUNIT BETA-RELATED"/>
    <property type="match status" value="1"/>
</dbReference>
<dbReference type="Pfam" id="PF01077">
    <property type="entry name" value="NIR_SIR"/>
    <property type="match status" value="1"/>
</dbReference>
<organism evidence="12 13">
    <name type="scientific">Candidatus Nephthysia bennettiae</name>
    <dbReference type="NCBI Taxonomy" id="3127016"/>
    <lineage>
        <taxon>Bacteria</taxon>
        <taxon>Bacillati</taxon>
        <taxon>Candidatus Dormiibacterota</taxon>
        <taxon>Candidatus Dormibacteria</taxon>
        <taxon>Candidatus Dormibacterales</taxon>
        <taxon>Candidatus Dormibacteraceae</taxon>
        <taxon>Candidatus Nephthysia</taxon>
    </lineage>
</organism>
<dbReference type="Pfam" id="PF03460">
    <property type="entry name" value="NIR_SIR_ferr"/>
    <property type="match status" value="2"/>
</dbReference>
<dbReference type="PRINTS" id="PR00397">
    <property type="entry name" value="SIROHAEM"/>
</dbReference>
<dbReference type="GO" id="GO:0046872">
    <property type="term" value="F:metal ion binding"/>
    <property type="evidence" value="ECO:0007669"/>
    <property type="project" value="UniProtKB-KW"/>
</dbReference>
<dbReference type="GO" id="GO:0051539">
    <property type="term" value="F:4 iron, 4 sulfur cluster binding"/>
    <property type="evidence" value="ECO:0007669"/>
    <property type="project" value="UniProtKB-KW"/>
</dbReference>
<keyword evidence="13" id="KW-1185">Reference proteome</keyword>
<dbReference type="InterPro" id="IPR045169">
    <property type="entry name" value="NO2/SO3_Rdtase_4Fe4S_prot"/>
</dbReference>
<evidence type="ECO:0000313" key="12">
    <source>
        <dbReference type="EMBL" id="MBJ7599551.1"/>
    </source>
</evidence>
<feature type="domain" description="Nitrite/Sulfite reductase ferredoxin-like" evidence="11">
    <location>
        <begin position="76"/>
        <end position="138"/>
    </location>
</feature>
<dbReference type="SUPFAM" id="SSF56014">
    <property type="entry name" value="Nitrite and sulphite reductase 4Fe-4S domain-like"/>
    <property type="match status" value="2"/>
</dbReference>
<sequence>MPEPPTTPTDDDLEGLTKVEKIKASSNHLRGTIAEELGQQEPAFGEESVQLLKFHGVYQQDDRDRRKEARARGLDKHHQMMIRTRIPGGVVSPEGYLAHDDIAGAWANGTLRVTTRQDFQLHGVLKGDLRASVRAINEALMTTLGGCGDQERNVMCCPAPASDRFHSEVSAFLSELVPALTPATGAYHEIWIDGALESSGQPEGEVEDLYGERYLPRKFKTAIALEDDNCVDVYSNDMGLVARRGEDGGLAGVDILVGGGLGRTANKPETFPAVARPLAFVEPDQAVATCRAVVSVQRDHGDRVNRRHARLKYLIHDRGVEWFRERVQERLPFRLGASRPLAWRPVDDHLGWHEQGEGRFYYGLYVENGRIKDEDGVELRSALRELVGRLRLTTRLTAQQNIILTGLKVADRTTVEKILRDHGVPLSEDLSNTLRHSMGCPAYPTCGLAVAESERVLPALIRRIEALVGELGLADERISIRMTGCPNGCARPYLGDVGFVGTTLGKYDVYLGGDFEGTRLNELYARNVPIGDITELLRHPLAAYGVERLPGEGFGDWSSRLGVGQLQERFLQLVGV</sequence>
<proteinExistence type="inferred from homology"/>
<keyword evidence="6" id="KW-0479">Metal-binding</keyword>
<evidence type="ECO:0000256" key="5">
    <source>
        <dbReference type="ARBA" id="ARBA00022617"/>
    </source>
</evidence>
<dbReference type="PANTHER" id="PTHR11493:SF47">
    <property type="entry name" value="SULFITE REDUCTASE [NADPH] SUBUNIT BETA"/>
    <property type="match status" value="1"/>
</dbReference>
<evidence type="ECO:0000256" key="7">
    <source>
        <dbReference type="ARBA" id="ARBA00023002"/>
    </source>
</evidence>
<evidence type="ECO:0000256" key="1">
    <source>
        <dbReference type="ARBA" id="ARBA00001929"/>
    </source>
</evidence>